<name>A0ABV9F0T4_9SPHN</name>
<dbReference type="SUPFAM" id="SSF53474">
    <property type="entry name" value="alpha/beta-Hydrolases"/>
    <property type="match status" value="1"/>
</dbReference>
<gene>
    <name evidence="3" type="ORF">ACFO3E_07150</name>
</gene>
<evidence type="ECO:0000313" key="3">
    <source>
        <dbReference type="EMBL" id="MFC4593969.1"/>
    </source>
</evidence>
<dbReference type="PANTHER" id="PTHR48081">
    <property type="entry name" value="AB HYDROLASE SUPERFAMILY PROTEIN C4A8.06C"/>
    <property type="match status" value="1"/>
</dbReference>
<evidence type="ECO:0000313" key="4">
    <source>
        <dbReference type="Proteomes" id="UP001595957"/>
    </source>
</evidence>
<sequence>MKRGWPPILPLLALTAAAPPPLQFEVGRQRPAPWPETAARFPHGVRASADIIYSQPPHYRPLRLDLYRPHTRKAPLPLIVHVHGGAWMTGTKRHGGPIKDFPAVLAQFAANGFAVASVEYRLDGEAAFPAAIQDVKTAIRFLRFHAREYGIDPARVGIFGGSAGGQLAALASTSCGVAKLEPPADRDAPDLTQISDCVQAGVSWYGVHDFATVPTPPGQTGPAPYFGCEGRCSRDVLAFASPVTYVDSRDPPMLLIHGEADTLVAVSQTQQFEAALKSAQVPVTAIYIPAVDHGFVGKTDEDTYRANMKALSETLAFFENRLTSARKSEPRRSGTPLPSP</sequence>
<dbReference type="Pfam" id="PF20434">
    <property type="entry name" value="BD-FAE"/>
    <property type="match status" value="1"/>
</dbReference>
<protein>
    <submittedName>
        <fullName evidence="3">Alpha/beta hydrolase fold domain-containing protein</fullName>
    </submittedName>
</protein>
<dbReference type="InterPro" id="IPR029058">
    <property type="entry name" value="AB_hydrolase_fold"/>
</dbReference>
<dbReference type="InterPro" id="IPR049492">
    <property type="entry name" value="BD-FAE-like_dom"/>
</dbReference>
<proteinExistence type="predicted"/>
<reference evidence="4" key="1">
    <citation type="journal article" date="2019" name="Int. J. Syst. Evol. Microbiol.">
        <title>The Global Catalogue of Microorganisms (GCM) 10K type strain sequencing project: providing services to taxonomists for standard genome sequencing and annotation.</title>
        <authorList>
            <consortium name="The Broad Institute Genomics Platform"/>
            <consortium name="The Broad Institute Genome Sequencing Center for Infectious Disease"/>
            <person name="Wu L."/>
            <person name="Ma J."/>
        </authorList>
    </citation>
    <scope>NUCLEOTIDE SEQUENCE [LARGE SCALE GENOMIC DNA]</scope>
    <source>
        <strain evidence="4">NBRC 103632</strain>
    </source>
</reference>
<keyword evidence="1 3" id="KW-0378">Hydrolase</keyword>
<feature type="domain" description="BD-FAE-like" evidence="2">
    <location>
        <begin position="64"/>
        <end position="276"/>
    </location>
</feature>
<keyword evidence="4" id="KW-1185">Reference proteome</keyword>
<organism evidence="3 4">
    <name type="scientific">Sphingobium tyrosinilyticum</name>
    <dbReference type="NCBI Taxonomy" id="2715436"/>
    <lineage>
        <taxon>Bacteria</taxon>
        <taxon>Pseudomonadati</taxon>
        <taxon>Pseudomonadota</taxon>
        <taxon>Alphaproteobacteria</taxon>
        <taxon>Sphingomonadales</taxon>
        <taxon>Sphingomonadaceae</taxon>
        <taxon>Sphingobium</taxon>
    </lineage>
</organism>
<accession>A0ABV9F0T4</accession>
<dbReference type="PANTHER" id="PTHR48081:SF13">
    <property type="entry name" value="ALPHA_BETA HYDROLASE"/>
    <property type="match status" value="1"/>
</dbReference>
<dbReference type="RefSeq" id="WP_380803491.1">
    <property type="nucleotide sequence ID" value="NZ_JBHSFZ010000010.1"/>
</dbReference>
<comment type="caution">
    <text evidence="3">The sequence shown here is derived from an EMBL/GenBank/DDBJ whole genome shotgun (WGS) entry which is preliminary data.</text>
</comment>
<evidence type="ECO:0000259" key="2">
    <source>
        <dbReference type="Pfam" id="PF20434"/>
    </source>
</evidence>
<dbReference type="GO" id="GO:0016787">
    <property type="term" value="F:hydrolase activity"/>
    <property type="evidence" value="ECO:0007669"/>
    <property type="project" value="UniProtKB-KW"/>
</dbReference>
<dbReference type="Gene3D" id="3.40.50.1820">
    <property type="entry name" value="alpha/beta hydrolase"/>
    <property type="match status" value="1"/>
</dbReference>
<dbReference type="InterPro" id="IPR050300">
    <property type="entry name" value="GDXG_lipolytic_enzyme"/>
</dbReference>
<evidence type="ECO:0000256" key="1">
    <source>
        <dbReference type="ARBA" id="ARBA00022801"/>
    </source>
</evidence>
<dbReference type="EMBL" id="JBHSFZ010000010">
    <property type="protein sequence ID" value="MFC4593969.1"/>
    <property type="molecule type" value="Genomic_DNA"/>
</dbReference>
<dbReference type="Proteomes" id="UP001595957">
    <property type="component" value="Unassembled WGS sequence"/>
</dbReference>